<dbReference type="Proteomes" id="UP000237438">
    <property type="component" value="Unassembled WGS sequence"/>
</dbReference>
<comment type="caution">
    <text evidence="7">The sequence shown here is derived from an EMBL/GenBank/DDBJ whole genome shotgun (WGS) entry which is preliminary data.</text>
</comment>
<reference evidence="7 8" key="1">
    <citation type="submission" date="2017-10" db="EMBL/GenBank/DDBJ databases">
        <title>Development of genomic resources for the powdery mildew, Erysiphe pulchra.</title>
        <authorList>
            <person name="Wadl P.A."/>
            <person name="Mack B.M."/>
            <person name="Moore G."/>
            <person name="Beltz S.B."/>
        </authorList>
    </citation>
    <scope>NUCLEOTIDE SEQUENCE [LARGE SCALE GENOMIC DNA]</scope>
    <source>
        <strain evidence="7">Cflorida</strain>
    </source>
</reference>
<comment type="subcellular location">
    <subcellularLocation>
        <location evidence="1">Membrane</location>
    </subcellularLocation>
</comment>
<protein>
    <recommendedName>
        <fullName evidence="9">Mitochondrial carrier</fullName>
    </recommendedName>
</protein>
<dbReference type="SUPFAM" id="SSF103506">
    <property type="entry name" value="Mitochondrial carrier"/>
    <property type="match status" value="1"/>
</dbReference>
<evidence type="ECO:0000256" key="2">
    <source>
        <dbReference type="ARBA" id="ARBA00022692"/>
    </source>
</evidence>
<dbReference type="InterPro" id="IPR023395">
    <property type="entry name" value="MCP_dom_sf"/>
</dbReference>
<keyword evidence="8" id="KW-1185">Reference proteome</keyword>
<evidence type="ECO:0000256" key="3">
    <source>
        <dbReference type="ARBA" id="ARBA00022792"/>
    </source>
</evidence>
<proteinExistence type="predicted"/>
<dbReference type="STRING" id="225359.A0A2S4PS76"/>
<feature type="region of interest" description="Disordered" evidence="6">
    <location>
        <begin position="163"/>
        <end position="182"/>
    </location>
</feature>
<evidence type="ECO:0000256" key="5">
    <source>
        <dbReference type="ARBA" id="ARBA00023136"/>
    </source>
</evidence>
<evidence type="ECO:0000256" key="4">
    <source>
        <dbReference type="ARBA" id="ARBA00022989"/>
    </source>
</evidence>
<dbReference type="OrthoDB" id="77989at2759"/>
<evidence type="ECO:0008006" key="9">
    <source>
        <dbReference type="Google" id="ProtNLM"/>
    </source>
</evidence>
<evidence type="ECO:0000313" key="8">
    <source>
        <dbReference type="Proteomes" id="UP000237438"/>
    </source>
</evidence>
<evidence type="ECO:0000313" key="7">
    <source>
        <dbReference type="EMBL" id="POS84864.1"/>
    </source>
</evidence>
<gene>
    <name evidence="7" type="ORF">EPUL_002985</name>
</gene>
<dbReference type="EMBL" id="PEDP01000829">
    <property type="protein sequence ID" value="POS84864.1"/>
    <property type="molecule type" value="Genomic_DNA"/>
</dbReference>
<dbReference type="Gene3D" id="1.50.40.10">
    <property type="entry name" value="Mitochondrial carrier domain"/>
    <property type="match status" value="1"/>
</dbReference>
<keyword evidence="4" id="KW-1133">Transmembrane helix</keyword>
<keyword evidence="3" id="KW-0999">Mitochondrion inner membrane</keyword>
<feature type="region of interest" description="Disordered" evidence="6">
    <location>
        <begin position="1"/>
        <end position="20"/>
    </location>
</feature>
<evidence type="ECO:0000256" key="1">
    <source>
        <dbReference type="ARBA" id="ARBA00004370"/>
    </source>
</evidence>
<accession>A0A2S4PS76</accession>
<sequence>MTSTRDSHNPLRPYYKPPSIGISENVRGTTTFGTYGLGPKNSSASSYASSARNIFSEIDYNDYLSETSPSMYDSFKKQADELLYRYITVLLAQPFDVAKTILQVKFQGPDEGTYPFHGISNSPQVDIKESYQSDDSDLEEPTYFTSSTIHSRSERIRRERQMYTSPPLLPLPSPTPKEKQTPSYQLRLKTSDSILEVLGEEWVKEGTRGIWKASNITFVYGILLETFEKWTQGFISAILNVPEPGLSSGLGMTTEIPVSWLSLSVSVASAVISSVILAPLDLIRTKLIMTPNSHKKRSLMSQQQVINSYFCHTTLLLPTILHSLVTPTIVHSIPLLLRPYLSIDPVLTPGIYQIAQLMVRFLELFLKLPFETILRRAQINLLKRAFNSSTDPQNVQDSLLTTVRLGEYRGVVGTMWLIVREEGVTVPKNYNQKRASKPSKGQGLAGLWRGWRVGIWGLVGVWSLRVINGTSGGIGEF</sequence>
<dbReference type="AlphaFoldDB" id="A0A2S4PS76"/>
<keyword evidence="2" id="KW-0812">Transmembrane</keyword>
<keyword evidence="3" id="KW-0496">Mitochondrion</keyword>
<keyword evidence="5" id="KW-0472">Membrane</keyword>
<evidence type="ECO:0000256" key="6">
    <source>
        <dbReference type="SAM" id="MobiDB-lite"/>
    </source>
</evidence>
<organism evidence="7 8">
    <name type="scientific">Erysiphe pulchra</name>
    <dbReference type="NCBI Taxonomy" id="225359"/>
    <lineage>
        <taxon>Eukaryota</taxon>
        <taxon>Fungi</taxon>
        <taxon>Dikarya</taxon>
        <taxon>Ascomycota</taxon>
        <taxon>Pezizomycotina</taxon>
        <taxon>Leotiomycetes</taxon>
        <taxon>Erysiphales</taxon>
        <taxon>Erysiphaceae</taxon>
        <taxon>Erysiphe</taxon>
    </lineage>
</organism>
<name>A0A2S4PS76_9PEZI</name>
<dbReference type="GO" id="GO:0016020">
    <property type="term" value="C:membrane"/>
    <property type="evidence" value="ECO:0007669"/>
    <property type="project" value="UniProtKB-SubCell"/>
</dbReference>